<keyword evidence="3" id="KW-0479">Metal-binding</keyword>
<feature type="site" description="Interaction with DNA" evidence="10">
    <location>
        <position position="148"/>
    </location>
</feature>
<dbReference type="Gene3D" id="3.40.50.140">
    <property type="match status" value="1"/>
</dbReference>
<dbReference type="CDD" id="cd03363">
    <property type="entry name" value="TOPRIM_TopoIA_TopoI"/>
    <property type="match status" value="1"/>
</dbReference>
<dbReference type="Proteomes" id="UP000199584">
    <property type="component" value="Unassembled WGS sequence"/>
</dbReference>
<evidence type="ECO:0000256" key="6">
    <source>
        <dbReference type="ARBA" id="ARBA00022842"/>
    </source>
</evidence>
<accession>A0A1I6D834</accession>
<keyword evidence="5" id="KW-0862">Zinc</keyword>
<dbReference type="CDD" id="cd00186">
    <property type="entry name" value="TOP1Ac"/>
    <property type="match status" value="1"/>
</dbReference>
<name>A0A1I6D834_9FIRM</name>
<comment type="function">
    <text evidence="10">Releases the supercoiling and torsional tension of DNA, which is introduced during the DNA replication and transcription, by transiently cleaving and rejoining one strand of the DNA duplex. Introduces a single-strand break via transesterification at a target site in duplex DNA. The scissile phosphodiester is attacked by the catalytic tyrosine of the enzyme, resulting in the formation of a DNA-(5'-phosphotyrosyl)-enzyme intermediate and the expulsion of a 3'-OH DNA strand. The free DNA strand then undergoes passage around the unbroken strand, thus removing DNA supercoils. Finally, in the religation step, the DNA 3'-OH attacks the covalent intermediate to expel the active-site tyrosine and restore the DNA phosphodiester backbone.</text>
</comment>
<comment type="similarity">
    <text evidence="2 10">Belongs to the type IA topoisomerase family.</text>
</comment>
<dbReference type="InterPro" id="IPR005733">
    <property type="entry name" value="TopoI_bac-type"/>
</dbReference>
<dbReference type="OrthoDB" id="9804262at2"/>
<dbReference type="SUPFAM" id="SSF57783">
    <property type="entry name" value="Zinc beta-ribbon"/>
    <property type="match status" value="2"/>
</dbReference>
<protein>
    <recommendedName>
        <fullName evidence="10">DNA topoisomerase 1</fullName>
        <ecNumber evidence="10">5.6.2.1</ecNumber>
    </recommendedName>
    <alternativeName>
        <fullName evidence="10">DNA topoisomerase I</fullName>
    </alternativeName>
</protein>
<feature type="active site" description="O-(5'-phospho-DNA)-tyrosine intermediate" evidence="10">
    <location>
        <position position="298"/>
    </location>
</feature>
<feature type="domain" description="Toprim" evidence="11">
    <location>
        <begin position="3"/>
        <end position="113"/>
    </location>
</feature>
<dbReference type="Pfam" id="PF01751">
    <property type="entry name" value="Toprim"/>
    <property type="match status" value="1"/>
</dbReference>
<dbReference type="AlphaFoldDB" id="A0A1I6D834"/>
<feature type="site" description="Interaction with DNA" evidence="10">
    <location>
        <position position="491"/>
    </location>
</feature>
<comment type="subunit">
    <text evidence="10">Monomer.</text>
</comment>
<dbReference type="InterPro" id="IPR006171">
    <property type="entry name" value="TOPRIM_dom"/>
</dbReference>
<dbReference type="STRING" id="39060.SAMN05660706_10723"/>
<evidence type="ECO:0000256" key="8">
    <source>
        <dbReference type="ARBA" id="ARBA00023125"/>
    </source>
</evidence>
<organism evidence="13 14">
    <name type="scientific">Desulfoscipio geothermicus DSM 3669</name>
    <dbReference type="NCBI Taxonomy" id="1121426"/>
    <lineage>
        <taxon>Bacteria</taxon>
        <taxon>Bacillati</taxon>
        <taxon>Bacillota</taxon>
        <taxon>Clostridia</taxon>
        <taxon>Eubacteriales</taxon>
        <taxon>Desulfallaceae</taxon>
        <taxon>Desulfoscipio</taxon>
    </lineage>
</organism>
<evidence type="ECO:0000256" key="5">
    <source>
        <dbReference type="ARBA" id="ARBA00022833"/>
    </source>
</evidence>
<dbReference type="HAMAP" id="MF_00952">
    <property type="entry name" value="Topoisom_1_prok"/>
    <property type="match status" value="1"/>
</dbReference>
<dbReference type="GO" id="GO:0003917">
    <property type="term" value="F:DNA topoisomerase type I (single strand cut, ATP-independent) activity"/>
    <property type="evidence" value="ECO:0007669"/>
    <property type="project" value="UniProtKB-UniRule"/>
</dbReference>
<feature type="site" description="Interaction with DNA" evidence="10">
    <location>
        <position position="139"/>
    </location>
</feature>
<dbReference type="GO" id="GO:0006265">
    <property type="term" value="P:DNA topological change"/>
    <property type="evidence" value="ECO:0007669"/>
    <property type="project" value="UniProtKB-UniRule"/>
</dbReference>
<keyword evidence="6" id="KW-0460">Magnesium</keyword>
<proteinExistence type="inferred from homology"/>
<evidence type="ECO:0000313" key="13">
    <source>
        <dbReference type="EMBL" id="SFR01620.1"/>
    </source>
</evidence>
<dbReference type="NCBIfam" id="TIGR01051">
    <property type="entry name" value="topA_bact"/>
    <property type="match status" value="1"/>
</dbReference>
<feature type="site" description="Interaction with DNA" evidence="10">
    <location>
        <position position="140"/>
    </location>
</feature>
<evidence type="ECO:0000259" key="11">
    <source>
        <dbReference type="PROSITE" id="PS50880"/>
    </source>
</evidence>
<keyword evidence="8 10" id="KW-0238">DNA-binding</keyword>
<dbReference type="InterPro" id="IPR023406">
    <property type="entry name" value="Topo_IA_AS"/>
</dbReference>
<dbReference type="GO" id="GO:0008270">
    <property type="term" value="F:zinc ion binding"/>
    <property type="evidence" value="ECO:0007669"/>
    <property type="project" value="UniProtKB-KW"/>
</dbReference>
<dbReference type="InterPro" id="IPR013826">
    <property type="entry name" value="Topo_IA_cen_sub3"/>
</dbReference>
<dbReference type="InterPro" id="IPR003601">
    <property type="entry name" value="Topo_IA_2"/>
</dbReference>
<dbReference type="EC" id="5.6.2.1" evidence="10"/>
<dbReference type="InterPro" id="IPR013497">
    <property type="entry name" value="Topo_IA_cen"/>
</dbReference>
<feature type="region of interest" description="Interaction with DNA" evidence="10">
    <location>
        <begin position="163"/>
        <end position="168"/>
    </location>
</feature>
<dbReference type="GO" id="GO:0003677">
    <property type="term" value="F:DNA binding"/>
    <property type="evidence" value="ECO:0007669"/>
    <property type="project" value="UniProtKB-KW"/>
</dbReference>
<dbReference type="Gene3D" id="1.10.460.10">
    <property type="entry name" value="Topoisomerase I, domain 2"/>
    <property type="match status" value="1"/>
</dbReference>
<dbReference type="Gene3D" id="3.30.65.10">
    <property type="entry name" value="Bacterial Topoisomerase I, domain 1"/>
    <property type="match status" value="2"/>
</dbReference>
<evidence type="ECO:0000256" key="10">
    <source>
        <dbReference type="HAMAP-Rule" id="MF_00952"/>
    </source>
</evidence>
<dbReference type="InterPro" id="IPR034149">
    <property type="entry name" value="TOPRIM_TopoI"/>
</dbReference>
<dbReference type="PANTHER" id="PTHR42785:SF1">
    <property type="entry name" value="DNA TOPOISOMERASE"/>
    <property type="match status" value="1"/>
</dbReference>
<reference evidence="14" key="1">
    <citation type="submission" date="2016-10" db="EMBL/GenBank/DDBJ databases">
        <authorList>
            <person name="Varghese N."/>
            <person name="Submissions S."/>
        </authorList>
    </citation>
    <scope>NUCLEOTIDE SEQUENCE [LARGE SCALE GENOMIC DNA]</scope>
    <source>
        <strain evidence="14">DSM 3669</strain>
    </source>
</reference>
<keyword evidence="9 10" id="KW-0413">Isomerase</keyword>
<dbReference type="Pfam" id="PF01131">
    <property type="entry name" value="Topoisom_bac"/>
    <property type="match status" value="1"/>
</dbReference>
<dbReference type="InterPro" id="IPR003602">
    <property type="entry name" value="Topo_IA_DNA-bd_dom"/>
</dbReference>
<keyword evidence="4" id="KW-0863">Zinc-finger</keyword>
<feature type="domain" description="Topo IA-type catalytic" evidence="12">
    <location>
        <begin position="129"/>
        <end position="559"/>
    </location>
</feature>
<dbReference type="InterPro" id="IPR028612">
    <property type="entry name" value="Topoisom_1_IA"/>
</dbReference>
<dbReference type="InterPro" id="IPR013824">
    <property type="entry name" value="Topo_IA_cen_sub1"/>
</dbReference>
<gene>
    <name evidence="10" type="primary">topA</name>
    <name evidence="13" type="ORF">SAMN05660706_10723</name>
</gene>
<dbReference type="SMART" id="SM00437">
    <property type="entry name" value="TOP1Ac"/>
    <property type="match status" value="1"/>
</dbReference>
<sequence>MAKTLVIVESPAKAKSLGKFLGKKYAVKASMGHIRDLPKSQFGVAVEEGFKPKYITIRGKGDIIKELKAATKKADRVLLASDPDREGEAIAWHLANILDINEDTPCRIEFNEITKQAVQQAVKHPRRVDLRKVDAQQARRILDRLVGYNLSPLLWRKVKKGLSAGRVQSVAMRLICDREEEIQAFVPEEYWSILAKLVKGKGNFEAKLHKIAGKKAHVPDEAQAKQILNDLAGETFEVAGVTRREKKRQPSAPFTTSSMQQEAYRKLNFTARKTMMVAQQLYEGLDLGKEGPVGLVTYIRTDSTRIAETAEKEAAEFIRERFGADYVSAEKRRVAPKGRAQDAHEAIRPTSVGREPDSIKNFLTRDQYRLYKLIWERFVASQMSPAVIDTTSVDIKAGKYIFRATGSIIKFPGFMQVYIEGRDDEEENNDAKTLPELNKGDVLKLRSIVPKQHFTQPPPRYTDATLIKTLEEKGVGRPSTYAPIVDTILKRGYVVRENKNFYPTELGFVVVDLLKRYFPNIIDVEFTADMEQKLDSIEEGDINWVEILEDFYNPFRQLLSVAEQEIERVKVEDEVTDEVCEHCGRNLVTKMGKYGKFLACPGFPECRNTRPLLEPTGVPCPECDGELVLRRSKKGRKFYGCSNYPDCEFVVWDKPTKQKCPQCDSMMVLKENKSGKVYRCSNKNCGGKITASDHVEENDRTADGESSTLGAY</sequence>
<dbReference type="PANTHER" id="PTHR42785">
    <property type="entry name" value="DNA TOPOISOMERASE, TYPE IA, CORE"/>
    <property type="match status" value="1"/>
</dbReference>
<evidence type="ECO:0000313" key="14">
    <source>
        <dbReference type="Proteomes" id="UP000199584"/>
    </source>
</evidence>
<feature type="site" description="Interaction with DNA" evidence="10">
    <location>
        <position position="300"/>
    </location>
</feature>
<keyword evidence="7 10" id="KW-0799">Topoisomerase</keyword>
<dbReference type="Pfam" id="PF01396">
    <property type="entry name" value="Zn_ribbon_Top1"/>
    <property type="match status" value="3"/>
</dbReference>
<dbReference type="RefSeq" id="WP_092482473.1">
    <property type="nucleotide sequence ID" value="NZ_FOYM01000007.1"/>
</dbReference>
<evidence type="ECO:0000259" key="12">
    <source>
        <dbReference type="PROSITE" id="PS52039"/>
    </source>
</evidence>
<feature type="site" description="Interaction with DNA" evidence="10">
    <location>
        <position position="143"/>
    </location>
</feature>
<dbReference type="SMART" id="SM00436">
    <property type="entry name" value="TOP1Bc"/>
    <property type="match status" value="1"/>
</dbReference>
<dbReference type="InterPro" id="IPR013498">
    <property type="entry name" value="Topo_IA_Znf"/>
</dbReference>
<dbReference type="PROSITE" id="PS00396">
    <property type="entry name" value="TOPO_IA_1"/>
    <property type="match status" value="1"/>
</dbReference>
<dbReference type="Gene3D" id="1.10.290.10">
    <property type="entry name" value="Topoisomerase I, domain 4"/>
    <property type="match status" value="1"/>
</dbReference>
<evidence type="ECO:0000256" key="2">
    <source>
        <dbReference type="ARBA" id="ARBA00009446"/>
    </source>
</evidence>
<evidence type="ECO:0000256" key="9">
    <source>
        <dbReference type="ARBA" id="ARBA00023235"/>
    </source>
</evidence>
<dbReference type="InterPro" id="IPR000380">
    <property type="entry name" value="Topo_IA"/>
</dbReference>
<feature type="site" description="Interaction with DNA" evidence="10">
    <location>
        <position position="155"/>
    </location>
</feature>
<feature type="site" description="Interaction with DNA" evidence="10">
    <location>
        <position position="33"/>
    </location>
</feature>
<dbReference type="InterPro" id="IPR013825">
    <property type="entry name" value="Topo_IA_cen_sub2"/>
</dbReference>
<dbReference type="SUPFAM" id="SSF56712">
    <property type="entry name" value="Prokaryotic type I DNA topoisomerase"/>
    <property type="match status" value="1"/>
</dbReference>
<dbReference type="PROSITE" id="PS52039">
    <property type="entry name" value="TOPO_IA_2"/>
    <property type="match status" value="1"/>
</dbReference>
<dbReference type="PROSITE" id="PS50880">
    <property type="entry name" value="TOPRIM"/>
    <property type="match status" value="1"/>
</dbReference>
<comment type="catalytic activity">
    <reaction evidence="1 10">
        <text>ATP-independent breakage of single-stranded DNA, followed by passage and rejoining.</text>
        <dbReference type="EC" id="5.6.2.1"/>
    </reaction>
</comment>
<keyword evidence="14" id="KW-1185">Reference proteome</keyword>
<evidence type="ECO:0000256" key="3">
    <source>
        <dbReference type="ARBA" id="ARBA00022723"/>
    </source>
</evidence>
<dbReference type="Gene3D" id="2.70.20.10">
    <property type="entry name" value="Topoisomerase I, domain 3"/>
    <property type="match status" value="1"/>
</dbReference>
<dbReference type="InterPro" id="IPR023405">
    <property type="entry name" value="Topo_IA_core_domain"/>
</dbReference>
<evidence type="ECO:0000256" key="7">
    <source>
        <dbReference type="ARBA" id="ARBA00023029"/>
    </source>
</evidence>
<evidence type="ECO:0000256" key="1">
    <source>
        <dbReference type="ARBA" id="ARBA00000213"/>
    </source>
</evidence>
<dbReference type="PRINTS" id="PR00417">
    <property type="entry name" value="PRTPISMRASEI"/>
</dbReference>
<dbReference type="GO" id="GO:0005694">
    <property type="term" value="C:chromosome"/>
    <property type="evidence" value="ECO:0007669"/>
    <property type="project" value="InterPro"/>
</dbReference>
<evidence type="ECO:0000256" key="4">
    <source>
        <dbReference type="ARBA" id="ARBA00022771"/>
    </source>
</evidence>
<dbReference type="SMART" id="SM00493">
    <property type="entry name" value="TOPRIM"/>
    <property type="match status" value="1"/>
</dbReference>
<dbReference type="EMBL" id="FOYM01000007">
    <property type="protein sequence ID" value="SFR01620.1"/>
    <property type="molecule type" value="Genomic_DNA"/>
</dbReference>